<gene>
    <name evidence="1" type="ORF">NYO99_19135</name>
</gene>
<sequence>MLRSIALDAQGQPLAWLPTQTLASDMTRDGVDQREVRLGNGLVQTWERGSEGALARLVLRDPRQAERLTQAEADRRFDRLMQMPSLASELQAGTQRVRYAAGTPRWLAAQSAAEAGAQAATTAPRPAVTRYDAQGQPLALQDLTLSWDALGRLSSLSDARRGTQAHYTYNHRGERIAKRVGPQHTQYLYQDRRLSAELDAQGRLQRQYLYLGKLPLAVIDTPQGQHLNDGRASVSADLSRLWQAWFGKAEQLIWLHANHLGAVELATDAAGHSLWQGQYNAHGALLASQGELVMNLRLPGQVFDAESGLHYNDHRYYDPQRGEYLSPDPLGTPDGPNAYSYVRGNPLRYIDPEGLILFAFDGTGNTDNADDLKELGNGLSNIVKFRDLYDAGNRNYVTGVGTRHRDEKYGDIAYGSGDTSSWDMGFNKTGPARIERMIQYLNDEADSEADDDKALDIDITGFSRGAAQARDFANRIVSATKDGVYKYTVKVDGKDVTHCQKLNFRFMGLFDTVLSTNRSGTSYQLGIPDVFAHVSQAVALNEYRGKSTRRLPGSALGAFPLESIMNEAASPMLPAGKTRTEMGFLGSHADVGGGFAKDNELAQVVLAWMVAQANAAGVKMKEDAESLLSGVPDSAVLHDKSDNQYCLSGTPCSEDREVRYQGSGKTKQRDMAFSAGMEHADTLKYISYYPADGKDADGFPTRDPKADFSTGKVDVKAYVAWIKAQENGYNFAGTSGK</sequence>
<dbReference type="Proteomes" id="UP001076464">
    <property type="component" value="Unassembled WGS sequence"/>
</dbReference>
<comment type="caution">
    <text evidence="1">The sequence shown here is derived from an EMBL/GenBank/DDBJ whole genome shotgun (WGS) entry which is preliminary data.</text>
</comment>
<protein>
    <submittedName>
        <fullName evidence="1">DUF2235 domain-containing protein</fullName>
    </submittedName>
</protein>
<dbReference type="EMBL" id="JAPPUY010000005">
    <property type="protein sequence ID" value="MCY4747096.1"/>
    <property type="molecule type" value="Genomic_DNA"/>
</dbReference>
<keyword evidence="2" id="KW-1185">Reference proteome</keyword>
<organism evidence="1 2">
    <name type="scientific">Roseateles hydrophilus</name>
    <dbReference type="NCBI Taxonomy" id="2975054"/>
    <lineage>
        <taxon>Bacteria</taxon>
        <taxon>Pseudomonadati</taxon>
        <taxon>Pseudomonadota</taxon>
        <taxon>Betaproteobacteria</taxon>
        <taxon>Burkholderiales</taxon>
        <taxon>Sphaerotilaceae</taxon>
        <taxon>Roseateles</taxon>
    </lineage>
</organism>
<evidence type="ECO:0000313" key="2">
    <source>
        <dbReference type="Proteomes" id="UP001076464"/>
    </source>
</evidence>
<name>A0ACC6CF92_9BURK</name>
<accession>A0ACC6CF92</accession>
<evidence type="ECO:0000313" key="1">
    <source>
        <dbReference type="EMBL" id="MCY4747096.1"/>
    </source>
</evidence>
<proteinExistence type="predicted"/>
<reference evidence="1" key="1">
    <citation type="submission" date="2022-08" db="EMBL/GenBank/DDBJ databases">
        <title>Genome sequencing of Pelomonas sp. UHG3.</title>
        <authorList>
            <person name="So Y."/>
        </authorList>
    </citation>
    <scope>NUCLEOTIDE SEQUENCE</scope>
    <source>
        <strain evidence="1">UHG3</strain>
    </source>
</reference>